<keyword evidence="4" id="KW-0106">Calcium</keyword>
<comment type="similarity">
    <text evidence="1">Belongs to the archease family.</text>
</comment>
<evidence type="ECO:0000256" key="1">
    <source>
        <dbReference type="ARBA" id="ARBA00007963"/>
    </source>
</evidence>
<protein>
    <recommendedName>
        <fullName evidence="5">Archease domain-containing protein</fullName>
    </recommendedName>
</protein>
<evidence type="ECO:0000256" key="2">
    <source>
        <dbReference type="ARBA" id="ARBA00022694"/>
    </source>
</evidence>
<evidence type="ECO:0000313" key="6">
    <source>
        <dbReference type="EMBL" id="OGK25903.1"/>
    </source>
</evidence>
<evidence type="ECO:0000259" key="5">
    <source>
        <dbReference type="Pfam" id="PF01951"/>
    </source>
</evidence>
<evidence type="ECO:0000256" key="4">
    <source>
        <dbReference type="ARBA" id="ARBA00022837"/>
    </source>
</evidence>
<dbReference type="Gene3D" id="3.55.10.10">
    <property type="entry name" value="Archease domain"/>
    <property type="match status" value="1"/>
</dbReference>
<evidence type="ECO:0000256" key="3">
    <source>
        <dbReference type="ARBA" id="ARBA00022723"/>
    </source>
</evidence>
<keyword evidence="3" id="KW-0479">Metal-binding</keyword>
<dbReference type="GO" id="GO:0008033">
    <property type="term" value="P:tRNA processing"/>
    <property type="evidence" value="ECO:0007669"/>
    <property type="project" value="UniProtKB-KW"/>
</dbReference>
<name>A0A1F7H481_9BACT</name>
<dbReference type="EMBL" id="MFZO01000001">
    <property type="protein sequence ID" value="OGK25903.1"/>
    <property type="molecule type" value="Genomic_DNA"/>
</dbReference>
<comment type="caution">
    <text evidence="6">The sequence shown here is derived from an EMBL/GenBank/DDBJ whole genome shotgun (WGS) entry which is preliminary data.</text>
</comment>
<reference evidence="6 7" key="1">
    <citation type="journal article" date="2016" name="Nat. Commun.">
        <title>Thousands of microbial genomes shed light on interconnected biogeochemical processes in an aquifer system.</title>
        <authorList>
            <person name="Anantharaman K."/>
            <person name="Brown C.T."/>
            <person name="Hug L.A."/>
            <person name="Sharon I."/>
            <person name="Castelle C.J."/>
            <person name="Probst A.J."/>
            <person name="Thomas B.C."/>
            <person name="Singh A."/>
            <person name="Wilkins M.J."/>
            <person name="Karaoz U."/>
            <person name="Brodie E.L."/>
            <person name="Williams K.H."/>
            <person name="Hubbard S.S."/>
            <person name="Banfield J.F."/>
        </authorList>
    </citation>
    <scope>NUCLEOTIDE SEQUENCE [LARGE SCALE GENOMIC DNA]</scope>
</reference>
<accession>A0A1F7H481</accession>
<dbReference type="InterPro" id="IPR002804">
    <property type="entry name" value="Archease"/>
</dbReference>
<organism evidence="6 7">
    <name type="scientific">Candidatus Roizmanbacteria bacterium RIFCSPHIGHO2_02_FULL_38_11</name>
    <dbReference type="NCBI Taxonomy" id="1802039"/>
    <lineage>
        <taxon>Bacteria</taxon>
        <taxon>Candidatus Roizmaniibacteriota</taxon>
    </lineage>
</organism>
<dbReference type="PANTHER" id="PTHR12682">
    <property type="entry name" value="ARCHEASE"/>
    <property type="match status" value="1"/>
</dbReference>
<dbReference type="Proteomes" id="UP000177913">
    <property type="component" value="Unassembled WGS sequence"/>
</dbReference>
<proteinExistence type="inferred from homology"/>
<dbReference type="PANTHER" id="PTHR12682:SF11">
    <property type="entry name" value="PROTEIN ARCHEASE"/>
    <property type="match status" value="1"/>
</dbReference>
<dbReference type="AlphaFoldDB" id="A0A1F7H481"/>
<dbReference type="InterPro" id="IPR036820">
    <property type="entry name" value="Archease_dom_sf"/>
</dbReference>
<evidence type="ECO:0000313" key="7">
    <source>
        <dbReference type="Proteomes" id="UP000177913"/>
    </source>
</evidence>
<dbReference type="InterPro" id="IPR023572">
    <property type="entry name" value="Archease_dom"/>
</dbReference>
<dbReference type="SUPFAM" id="SSF69819">
    <property type="entry name" value="MTH1598-like"/>
    <property type="match status" value="1"/>
</dbReference>
<dbReference type="GO" id="GO:0046872">
    <property type="term" value="F:metal ion binding"/>
    <property type="evidence" value="ECO:0007669"/>
    <property type="project" value="UniProtKB-KW"/>
</dbReference>
<keyword evidence="2" id="KW-0819">tRNA processing</keyword>
<dbReference type="Pfam" id="PF01951">
    <property type="entry name" value="Archease"/>
    <property type="match status" value="1"/>
</dbReference>
<feature type="domain" description="Archease" evidence="5">
    <location>
        <begin position="14"/>
        <end position="144"/>
    </location>
</feature>
<sequence length="144" mass="16616">MVQQKWKIIDNQNLADIKVEVYGKNEEDLFGNILGVFTDIVTEVDKVKEEKEIAIKITGKNLSELISNFINKLIYIKDTSLTLFKKGKFRLTFIEDGYSLYSVLLGQKISRNLPIKTDIKALTLHKFKVERIGKKYKATLVFDI</sequence>
<gene>
    <name evidence="6" type="ORF">A3C25_04190</name>
</gene>